<organism evidence="1 2">
    <name type="scientific">Oceanibacterium hippocampi</name>
    <dbReference type="NCBI Taxonomy" id="745714"/>
    <lineage>
        <taxon>Bacteria</taxon>
        <taxon>Pseudomonadati</taxon>
        <taxon>Pseudomonadota</taxon>
        <taxon>Alphaproteobacteria</taxon>
        <taxon>Sneathiellales</taxon>
        <taxon>Sneathiellaceae</taxon>
        <taxon>Oceanibacterium</taxon>
    </lineage>
</organism>
<keyword evidence="2" id="KW-1185">Reference proteome</keyword>
<dbReference type="AlphaFoldDB" id="A0A1Y5SRR6"/>
<dbReference type="InParanoid" id="A0A1Y5SRR6"/>
<dbReference type="InterPro" id="IPR007434">
    <property type="entry name" value="FemAB-like"/>
</dbReference>
<dbReference type="Proteomes" id="UP000193200">
    <property type="component" value="Unassembled WGS sequence"/>
</dbReference>
<dbReference type="EMBL" id="FWFR01000001">
    <property type="protein sequence ID" value="SLN43700.1"/>
    <property type="molecule type" value="Genomic_DNA"/>
</dbReference>
<proteinExistence type="predicted"/>
<dbReference type="Pfam" id="PF04339">
    <property type="entry name" value="FemAB_like"/>
    <property type="match status" value="1"/>
</dbReference>
<evidence type="ECO:0008006" key="3">
    <source>
        <dbReference type="Google" id="ProtNLM"/>
    </source>
</evidence>
<dbReference type="PANTHER" id="PTHR47017">
    <property type="entry name" value="ACYL-COA"/>
    <property type="match status" value="1"/>
</dbReference>
<name>A0A1Y5SRR6_9PROT</name>
<dbReference type="SUPFAM" id="SSF55729">
    <property type="entry name" value="Acyl-CoA N-acyltransferases (Nat)"/>
    <property type="match status" value="1"/>
</dbReference>
<gene>
    <name evidence="1" type="ORF">OCH7691_01828</name>
</gene>
<dbReference type="InterPro" id="IPR016181">
    <property type="entry name" value="Acyl_CoA_acyltransferase"/>
</dbReference>
<dbReference type="PANTHER" id="PTHR47017:SF1">
    <property type="entry name" value="ACYL-COA"/>
    <property type="match status" value="1"/>
</dbReference>
<dbReference type="Gene3D" id="3.40.630.30">
    <property type="match status" value="1"/>
</dbReference>
<dbReference type="OrthoDB" id="9776898at2"/>
<evidence type="ECO:0000313" key="1">
    <source>
        <dbReference type="EMBL" id="SLN43700.1"/>
    </source>
</evidence>
<dbReference type="RefSeq" id="WP_085883058.1">
    <property type="nucleotide sequence ID" value="NZ_FWFR01000001.1"/>
</dbReference>
<reference evidence="1 2" key="1">
    <citation type="submission" date="2017-03" db="EMBL/GenBank/DDBJ databases">
        <authorList>
            <person name="Afonso C.L."/>
            <person name="Miller P.J."/>
            <person name="Scott M.A."/>
            <person name="Spackman E."/>
            <person name="Goraichik I."/>
            <person name="Dimitrov K.M."/>
            <person name="Suarez D.L."/>
            <person name="Swayne D.E."/>
        </authorList>
    </citation>
    <scope>NUCLEOTIDE SEQUENCE [LARGE SCALE GENOMIC DNA]</scope>
    <source>
        <strain evidence="1 2">CECT 7691</strain>
    </source>
</reference>
<sequence>MGDAEAAFVTARVVEDIGAIDAGAWDACAGSVNPFVSHAFLRALEDSGSVSAETGWAPQHLALEAADGTVAAVMPLYLKNHSYGEYVFDHAWAHAYERAGGRYYPKLQSAVPFTPVTGPRLMVRPDMPAGDASRGLIAAALQVAERHKVSSFHVTFPEEAEARRLGEFGLLLRNGEQFHWENRGYARFDDFLDDLASRKRKAIRKERREAQDPSFTFETLTGAGIREEHWDAFFHFYIDTGNRKWGTPYLNRTFFSLLGERLGDRVVLMLVSRGGRPIAGALNLAGTEALYGRYWGAVEDHRFLHFETCYYRAIDYAIEHRLARVEAGAQGPHKLARGYVPVKTWSAHWLRDPGFHEAVERFLTAERREVEAEISYLGEHSPFRKGGNQGSGQ</sequence>
<protein>
    <recommendedName>
        <fullName evidence="3">FemAB family protein</fullName>
    </recommendedName>
</protein>
<evidence type="ECO:0000313" key="2">
    <source>
        <dbReference type="Proteomes" id="UP000193200"/>
    </source>
</evidence>
<accession>A0A1Y5SRR6</accession>